<dbReference type="Proteomes" id="UP000827872">
    <property type="component" value="Linkage Group LG03"/>
</dbReference>
<comment type="caution">
    <text evidence="1">The sequence shown here is derived from an EMBL/GenBank/DDBJ whole genome shotgun (WGS) entry which is preliminary data.</text>
</comment>
<keyword evidence="2" id="KW-1185">Reference proteome</keyword>
<accession>A0ACB8EGL0</accession>
<name>A0ACB8EGL0_9SAUR</name>
<proteinExistence type="predicted"/>
<organism evidence="1 2">
    <name type="scientific">Sphaerodactylus townsendi</name>
    <dbReference type="NCBI Taxonomy" id="933632"/>
    <lineage>
        <taxon>Eukaryota</taxon>
        <taxon>Metazoa</taxon>
        <taxon>Chordata</taxon>
        <taxon>Craniata</taxon>
        <taxon>Vertebrata</taxon>
        <taxon>Euteleostomi</taxon>
        <taxon>Lepidosauria</taxon>
        <taxon>Squamata</taxon>
        <taxon>Bifurcata</taxon>
        <taxon>Gekkota</taxon>
        <taxon>Sphaerodactylidae</taxon>
        <taxon>Sphaerodactylus</taxon>
    </lineage>
</organism>
<reference evidence="1" key="1">
    <citation type="submission" date="2021-08" db="EMBL/GenBank/DDBJ databases">
        <title>The first chromosome-level gecko genome reveals the dynamic sex chromosomes of Neotropical dwarf geckos (Sphaerodactylidae: Sphaerodactylus).</title>
        <authorList>
            <person name="Pinto B.J."/>
            <person name="Keating S.E."/>
            <person name="Gamble T."/>
        </authorList>
    </citation>
    <scope>NUCLEOTIDE SEQUENCE</scope>
    <source>
        <strain evidence="1">TG3544</strain>
    </source>
</reference>
<dbReference type="EMBL" id="CM037616">
    <property type="protein sequence ID" value="KAH7991568.1"/>
    <property type="molecule type" value="Genomic_DNA"/>
</dbReference>
<gene>
    <name evidence="1" type="ORF">K3G42_007377</name>
</gene>
<evidence type="ECO:0000313" key="2">
    <source>
        <dbReference type="Proteomes" id="UP000827872"/>
    </source>
</evidence>
<protein>
    <submittedName>
        <fullName evidence="1">Uncharacterized protein</fullName>
    </submittedName>
</protein>
<evidence type="ECO:0000313" key="1">
    <source>
        <dbReference type="EMBL" id="KAH7991568.1"/>
    </source>
</evidence>
<sequence>MQQLLFKHPALQLDHQPKQSSGQLWYSQVGNKAELETFGTMVAAHRRRRRAQLPKRRKLRVTRRTRRRKLLPKRRKPLLKRRKPQLKRRKPQQKRGNHHGLPRRVLKHPYDEFISKILRQLNRDKVYISNKAKGKMISFIRKFYNKKVKRISIVGAKELQNALKRMMHKDQAAKLIRTIRKVSRHRCR</sequence>